<keyword evidence="2" id="KW-1185">Reference proteome</keyword>
<name>A0ABT2MDA1_9MYCO</name>
<dbReference type="PANTHER" id="PTHR28055">
    <property type="entry name" value="ALTERED INHERITANCE OF MITOCHONDRIA PROTEIN 41, MITOCHONDRIAL"/>
    <property type="match status" value="1"/>
</dbReference>
<dbReference type="PANTHER" id="PTHR28055:SF1">
    <property type="entry name" value="ALTERED INHERITANCE OF MITOCHONDRIA PROTEIN 41, MITOCHONDRIAL"/>
    <property type="match status" value="1"/>
</dbReference>
<accession>A0ABT2MDA1</accession>
<reference evidence="2" key="1">
    <citation type="submission" date="2023-07" db="EMBL/GenBank/DDBJ databases">
        <authorList>
            <person name="Deng Y."/>
            <person name="Zhang Y.-Q."/>
        </authorList>
    </citation>
    <scope>NUCLEOTIDE SEQUENCE [LARGE SCALE GENOMIC DNA]</scope>
    <source>
        <strain evidence="2">CPCC 205710</strain>
    </source>
</reference>
<protein>
    <submittedName>
        <fullName evidence="1">GatB/YqeY domain-containing protein</fullName>
    </submittedName>
</protein>
<dbReference type="EMBL" id="JAODWD010000003">
    <property type="protein sequence ID" value="MCT7659115.1"/>
    <property type="molecule type" value="Genomic_DNA"/>
</dbReference>
<evidence type="ECO:0000313" key="1">
    <source>
        <dbReference type="EMBL" id="MCT7659115.1"/>
    </source>
</evidence>
<dbReference type="InterPro" id="IPR042184">
    <property type="entry name" value="YqeY/Aim41_N"/>
</dbReference>
<evidence type="ECO:0000313" key="2">
    <source>
        <dbReference type="Proteomes" id="UP001206639"/>
    </source>
</evidence>
<organism evidence="1 2">
    <name type="scientific">Mycobacterium deserti</name>
    <dbReference type="NCBI Taxonomy" id="2978347"/>
    <lineage>
        <taxon>Bacteria</taxon>
        <taxon>Bacillati</taxon>
        <taxon>Actinomycetota</taxon>
        <taxon>Actinomycetes</taxon>
        <taxon>Mycobacteriales</taxon>
        <taxon>Mycobacteriaceae</taxon>
        <taxon>Mycobacterium</taxon>
    </lineage>
</organism>
<dbReference type="RefSeq" id="WP_260993186.1">
    <property type="nucleotide sequence ID" value="NZ_JAODWD010000003.1"/>
</dbReference>
<sequence length="122" mass="12780">MTAAQNWRTTLRGALLTARKDRDTTRVAALRSALSAIDNAETPDGVGVDAPSSEAIAGGVVGLGAAEVARRELSDEQIRTLLRTEVDERLSAAEQFTAAGHPERAAALRAEATVLTDLLGDV</sequence>
<dbReference type="InterPro" id="IPR019004">
    <property type="entry name" value="YqeY/Aim41"/>
</dbReference>
<dbReference type="Proteomes" id="UP001206639">
    <property type="component" value="Unassembled WGS sequence"/>
</dbReference>
<proteinExistence type="predicted"/>
<gene>
    <name evidence="1" type="ORF">N4S67_11855</name>
</gene>
<dbReference type="Gene3D" id="1.10.1510.10">
    <property type="entry name" value="Uncharacterised protein YqeY/AIM41 PF09424, N-terminal domain"/>
    <property type="match status" value="1"/>
</dbReference>
<comment type="caution">
    <text evidence="1">The sequence shown here is derived from an EMBL/GenBank/DDBJ whole genome shotgun (WGS) entry which is preliminary data.</text>
</comment>